<dbReference type="Proteomes" id="UP000784294">
    <property type="component" value="Unassembled WGS sequence"/>
</dbReference>
<feature type="compositionally biased region" description="Polar residues" evidence="1">
    <location>
        <begin position="14"/>
        <end position="31"/>
    </location>
</feature>
<gene>
    <name evidence="2" type="ORF">PXEA_LOCUS23222</name>
</gene>
<keyword evidence="3" id="KW-1185">Reference proteome</keyword>
<dbReference type="EMBL" id="CAAALY010106227">
    <property type="protein sequence ID" value="VEL29782.1"/>
    <property type="molecule type" value="Genomic_DNA"/>
</dbReference>
<protein>
    <submittedName>
        <fullName evidence="2">Uncharacterized protein</fullName>
    </submittedName>
</protein>
<sequence>MSGYRLSIIESRDSGVSSSHQSIASDRQLSASPAFIHQASKASPPITTALNDETTSSFGGYHHHQSTNARQPTGSHQIISQQQHRRNDKTLVDNLIDLHLSDNPKVVVSEATPSPHQGSTSRRGPSGHGTTASVRICTF</sequence>
<accession>A0A3S5CR69</accession>
<comment type="caution">
    <text evidence="2">The sequence shown here is derived from an EMBL/GenBank/DDBJ whole genome shotgun (WGS) entry which is preliminary data.</text>
</comment>
<feature type="compositionally biased region" description="Polar residues" evidence="1">
    <location>
        <begin position="45"/>
        <end position="58"/>
    </location>
</feature>
<organism evidence="2 3">
    <name type="scientific">Protopolystoma xenopodis</name>
    <dbReference type="NCBI Taxonomy" id="117903"/>
    <lineage>
        <taxon>Eukaryota</taxon>
        <taxon>Metazoa</taxon>
        <taxon>Spiralia</taxon>
        <taxon>Lophotrochozoa</taxon>
        <taxon>Platyhelminthes</taxon>
        <taxon>Monogenea</taxon>
        <taxon>Polyopisthocotylea</taxon>
        <taxon>Polystomatidea</taxon>
        <taxon>Polystomatidae</taxon>
        <taxon>Protopolystoma</taxon>
    </lineage>
</organism>
<feature type="compositionally biased region" description="Polar residues" evidence="1">
    <location>
        <begin position="111"/>
        <end position="133"/>
    </location>
</feature>
<name>A0A3S5CR69_9PLAT</name>
<evidence type="ECO:0000256" key="1">
    <source>
        <dbReference type="SAM" id="MobiDB-lite"/>
    </source>
</evidence>
<evidence type="ECO:0000313" key="2">
    <source>
        <dbReference type="EMBL" id="VEL29782.1"/>
    </source>
</evidence>
<reference evidence="2" key="1">
    <citation type="submission" date="2018-11" db="EMBL/GenBank/DDBJ databases">
        <authorList>
            <consortium name="Pathogen Informatics"/>
        </authorList>
    </citation>
    <scope>NUCLEOTIDE SEQUENCE</scope>
</reference>
<dbReference type="AlphaFoldDB" id="A0A3S5CR69"/>
<feature type="compositionally biased region" description="Polar residues" evidence="1">
    <location>
        <begin position="66"/>
        <end position="82"/>
    </location>
</feature>
<feature type="region of interest" description="Disordered" evidence="1">
    <location>
        <begin position="10"/>
        <end position="86"/>
    </location>
</feature>
<proteinExistence type="predicted"/>
<feature type="region of interest" description="Disordered" evidence="1">
    <location>
        <begin position="103"/>
        <end position="139"/>
    </location>
</feature>
<evidence type="ECO:0000313" key="3">
    <source>
        <dbReference type="Proteomes" id="UP000784294"/>
    </source>
</evidence>